<dbReference type="Pfam" id="PF03883">
    <property type="entry name" value="H2O2_YaaD"/>
    <property type="match status" value="1"/>
</dbReference>
<dbReference type="PANTHER" id="PTHR30283">
    <property type="entry name" value="PEROXIDE STRESS RESPONSE PROTEIN YAAA"/>
    <property type="match status" value="1"/>
</dbReference>
<dbReference type="EMBL" id="DXGF01000162">
    <property type="protein sequence ID" value="HIW84505.1"/>
    <property type="molecule type" value="Genomic_DNA"/>
</dbReference>
<dbReference type="NCBIfam" id="NF002543">
    <property type="entry name" value="PRK02101.1-4"/>
    <property type="match status" value="1"/>
</dbReference>
<reference evidence="2" key="1">
    <citation type="journal article" date="2021" name="PeerJ">
        <title>Extensive microbial diversity within the chicken gut microbiome revealed by metagenomics and culture.</title>
        <authorList>
            <person name="Gilroy R."/>
            <person name="Ravi A."/>
            <person name="Getino M."/>
            <person name="Pursley I."/>
            <person name="Horton D.L."/>
            <person name="Alikhan N.F."/>
            <person name="Baker D."/>
            <person name="Gharbi K."/>
            <person name="Hall N."/>
            <person name="Watson M."/>
            <person name="Adriaenssens E.M."/>
            <person name="Foster-Nyarko E."/>
            <person name="Jarju S."/>
            <person name="Secka A."/>
            <person name="Antonio M."/>
            <person name="Oren A."/>
            <person name="Chaudhuri R.R."/>
            <person name="La Ragione R."/>
            <person name="Hildebrand F."/>
            <person name="Pallen M.J."/>
        </authorList>
    </citation>
    <scope>NUCLEOTIDE SEQUENCE</scope>
    <source>
        <strain evidence="2">ChiSxjej1B13-11762</strain>
    </source>
</reference>
<organism evidence="2 3">
    <name type="scientific">Candidatus Dorea gallistercoris</name>
    <dbReference type="NCBI Taxonomy" id="2838542"/>
    <lineage>
        <taxon>Bacteria</taxon>
        <taxon>Bacillati</taxon>
        <taxon>Bacillota</taxon>
        <taxon>Clostridia</taxon>
        <taxon>Lachnospirales</taxon>
        <taxon>Lachnospiraceae</taxon>
        <taxon>Dorea</taxon>
    </lineage>
</organism>
<evidence type="ECO:0000313" key="2">
    <source>
        <dbReference type="EMBL" id="HIW84505.1"/>
    </source>
</evidence>
<evidence type="ECO:0000256" key="1">
    <source>
        <dbReference type="HAMAP-Rule" id="MF_00652"/>
    </source>
</evidence>
<dbReference type="GO" id="GO:0005829">
    <property type="term" value="C:cytosol"/>
    <property type="evidence" value="ECO:0007669"/>
    <property type="project" value="TreeGrafter"/>
</dbReference>
<evidence type="ECO:0000313" key="3">
    <source>
        <dbReference type="Proteomes" id="UP000824263"/>
    </source>
</evidence>
<dbReference type="InterPro" id="IPR005583">
    <property type="entry name" value="YaaA"/>
</dbReference>
<name>A0A9D1RBJ7_9FIRM</name>
<accession>A0A9D1RBJ7</accession>
<dbReference type="GO" id="GO:0033194">
    <property type="term" value="P:response to hydroperoxide"/>
    <property type="evidence" value="ECO:0007669"/>
    <property type="project" value="TreeGrafter"/>
</dbReference>
<gene>
    <name evidence="2" type="primary">yaaA</name>
    <name evidence="2" type="ORF">H9873_09295</name>
</gene>
<reference evidence="2" key="2">
    <citation type="submission" date="2021-04" db="EMBL/GenBank/DDBJ databases">
        <authorList>
            <person name="Gilroy R."/>
        </authorList>
    </citation>
    <scope>NUCLEOTIDE SEQUENCE</scope>
    <source>
        <strain evidence="2">ChiSxjej1B13-11762</strain>
    </source>
</reference>
<dbReference type="HAMAP" id="MF_00652">
    <property type="entry name" value="UPF0246"/>
    <property type="match status" value="1"/>
</dbReference>
<proteinExistence type="inferred from homology"/>
<sequence>MKIIISPAKKMKTDIDTLEPRTMPVFLKEAKVLLEWLGKLSYEEAKRLWNCNDKIAAWNYDRVQTMDLETQLTPAILSYEGIQYQYMAPAVFEERAMEYIQRHLCILSGFYGVVKPLDGVRPYRLEMQAKAHLGKARNLYEFWGNKIYQEVTGTGEGEVILNLASKEYAKCVEAYLKPADQYLTCVFGEWSGGKVRQKGTLAKMARGEMVRYMAENEVEDLERIRGFDRLGYQFSKSLSTDDTYVFLKEEKSEL</sequence>
<dbReference type="PANTHER" id="PTHR30283:SF4">
    <property type="entry name" value="PEROXIDE STRESS RESISTANCE PROTEIN YAAA"/>
    <property type="match status" value="1"/>
</dbReference>
<dbReference type="Proteomes" id="UP000824263">
    <property type="component" value="Unassembled WGS sequence"/>
</dbReference>
<protein>
    <recommendedName>
        <fullName evidence="1">UPF0246 protein H9873_09295</fullName>
    </recommendedName>
</protein>
<dbReference type="AlphaFoldDB" id="A0A9D1RBJ7"/>
<comment type="caution">
    <text evidence="2">The sequence shown here is derived from an EMBL/GenBank/DDBJ whole genome shotgun (WGS) entry which is preliminary data.</text>
</comment>
<comment type="similarity">
    <text evidence="1">Belongs to the UPF0246 family.</text>
</comment>